<dbReference type="EMBL" id="NKYE01000013">
    <property type="protein sequence ID" value="OZM71417.1"/>
    <property type="molecule type" value="Genomic_DNA"/>
</dbReference>
<name>A0A263D1B0_9PSEU</name>
<dbReference type="GO" id="GO:0005829">
    <property type="term" value="C:cytosol"/>
    <property type="evidence" value="ECO:0007669"/>
    <property type="project" value="TreeGrafter"/>
</dbReference>
<dbReference type="GO" id="GO:0016627">
    <property type="term" value="F:oxidoreductase activity, acting on the CH-CH group of donors"/>
    <property type="evidence" value="ECO:0007669"/>
    <property type="project" value="TreeGrafter"/>
</dbReference>
<dbReference type="InterPro" id="IPR012349">
    <property type="entry name" value="Split_barrel_FMN-bd"/>
</dbReference>
<evidence type="ECO:0000313" key="4">
    <source>
        <dbReference type="Proteomes" id="UP000242444"/>
    </source>
</evidence>
<dbReference type="InterPro" id="IPR052019">
    <property type="entry name" value="F420H2_bilvrd_red/Heme_oxyg"/>
</dbReference>
<dbReference type="GO" id="GO:0070967">
    <property type="term" value="F:coenzyme F420 binding"/>
    <property type="evidence" value="ECO:0007669"/>
    <property type="project" value="TreeGrafter"/>
</dbReference>
<dbReference type="InParanoid" id="A0A263D1B0"/>
<dbReference type="InterPro" id="IPR019920">
    <property type="entry name" value="F420-binding_dom_put"/>
</dbReference>
<reference evidence="3 4" key="1">
    <citation type="submission" date="2017-07" db="EMBL/GenBank/DDBJ databases">
        <title>Amycolatopsis antarcticus sp. nov., isolated from the surface of an Antarcticus brown macroalga.</title>
        <authorList>
            <person name="Wang J."/>
            <person name="Leiva S."/>
            <person name="Huang J."/>
            <person name="Huang Y."/>
        </authorList>
    </citation>
    <scope>NUCLEOTIDE SEQUENCE [LARGE SCALE GENOMIC DNA]</scope>
    <source>
        <strain evidence="3 4">AU-G6</strain>
    </source>
</reference>
<dbReference type="Pfam" id="PF01243">
    <property type="entry name" value="PNPOx_N"/>
    <property type="match status" value="1"/>
</dbReference>
<dbReference type="PANTHER" id="PTHR35176:SF2">
    <property type="entry name" value="F420H(2)-DEPENDENT REDUCTASE RV1155"/>
    <property type="match status" value="1"/>
</dbReference>
<dbReference type="PANTHER" id="PTHR35176">
    <property type="entry name" value="HEME OXYGENASE HI_0854-RELATED"/>
    <property type="match status" value="1"/>
</dbReference>
<dbReference type="OrthoDB" id="1094370at2"/>
<proteinExistence type="predicted"/>
<dbReference type="NCBIfam" id="TIGR03618">
    <property type="entry name" value="Rv1155_F420"/>
    <property type="match status" value="1"/>
</dbReference>
<protein>
    <submittedName>
        <fullName evidence="3">PPOX class F420-dependent enzyme</fullName>
    </submittedName>
</protein>
<dbReference type="SUPFAM" id="SSF50475">
    <property type="entry name" value="FMN-binding split barrel"/>
    <property type="match status" value="1"/>
</dbReference>
<keyword evidence="1" id="KW-0560">Oxidoreductase</keyword>
<dbReference type="AlphaFoldDB" id="A0A263D1B0"/>
<dbReference type="RefSeq" id="WP_094864365.1">
    <property type="nucleotide sequence ID" value="NZ_NKYE01000013.1"/>
</dbReference>
<keyword evidence="4" id="KW-1185">Reference proteome</keyword>
<comment type="caution">
    <text evidence="3">The sequence shown here is derived from an EMBL/GenBank/DDBJ whole genome shotgun (WGS) entry which is preliminary data.</text>
</comment>
<dbReference type="InterPro" id="IPR011576">
    <property type="entry name" value="Pyridox_Oxase_N"/>
</dbReference>
<evidence type="ECO:0000256" key="1">
    <source>
        <dbReference type="ARBA" id="ARBA00023002"/>
    </source>
</evidence>
<dbReference type="Proteomes" id="UP000242444">
    <property type="component" value="Unassembled WGS sequence"/>
</dbReference>
<accession>A0A263D1B0</accession>
<sequence>MTDATALHALLADRPLGVLATLKKDGRPQLSNVNHLYDREAGEILVSITDGRAKTRNLRRDPKASFHVSSEDGWRYAVAEGEARLGPVAGDPRDAAVDELIDLYRRLAGEHPDWDEYRAAMVADRRLVLRIAVQRVYGMA</sequence>
<dbReference type="Gene3D" id="2.30.110.10">
    <property type="entry name" value="Electron Transport, Fmn-binding Protein, Chain A"/>
    <property type="match status" value="1"/>
</dbReference>
<organism evidence="3 4">
    <name type="scientific">Amycolatopsis antarctica</name>
    <dbReference type="NCBI Taxonomy" id="1854586"/>
    <lineage>
        <taxon>Bacteria</taxon>
        <taxon>Bacillati</taxon>
        <taxon>Actinomycetota</taxon>
        <taxon>Actinomycetes</taxon>
        <taxon>Pseudonocardiales</taxon>
        <taxon>Pseudonocardiaceae</taxon>
        <taxon>Amycolatopsis</taxon>
    </lineage>
</organism>
<feature type="domain" description="Pyridoxamine 5'-phosphate oxidase N-terminal" evidence="2">
    <location>
        <begin position="6"/>
        <end position="138"/>
    </location>
</feature>
<evidence type="ECO:0000259" key="2">
    <source>
        <dbReference type="Pfam" id="PF01243"/>
    </source>
</evidence>
<evidence type="ECO:0000313" key="3">
    <source>
        <dbReference type="EMBL" id="OZM71417.1"/>
    </source>
</evidence>
<gene>
    <name evidence="3" type="ORF">CFN78_19875</name>
</gene>